<dbReference type="InterPro" id="IPR038501">
    <property type="entry name" value="Spore_GerAC_C_sf"/>
</dbReference>
<dbReference type="Gene3D" id="3.30.300.210">
    <property type="entry name" value="Nutrient germinant receptor protein C, domain 3"/>
    <property type="match status" value="1"/>
</dbReference>
<evidence type="ECO:0000256" key="5">
    <source>
        <dbReference type="ARBA" id="ARBA00023136"/>
    </source>
</evidence>
<dbReference type="PANTHER" id="PTHR35789:SF1">
    <property type="entry name" value="SPORE GERMINATION PROTEIN B3"/>
    <property type="match status" value="1"/>
</dbReference>
<gene>
    <name evidence="10" type="ORF">NAG76_19855</name>
</gene>
<dbReference type="InterPro" id="IPR046953">
    <property type="entry name" value="Spore_GerAC-like_C"/>
</dbReference>
<keyword evidence="7" id="KW-0449">Lipoprotein</keyword>
<proteinExistence type="inferred from homology"/>
<evidence type="ECO:0000256" key="6">
    <source>
        <dbReference type="ARBA" id="ARBA00023139"/>
    </source>
</evidence>
<evidence type="ECO:0000259" key="9">
    <source>
        <dbReference type="Pfam" id="PF25198"/>
    </source>
</evidence>
<dbReference type="GO" id="GO:0016020">
    <property type="term" value="C:membrane"/>
    <property type="evidence" value="ECO:0007669"/>
    <property type="project" value="UniProtKB-SubCell"/>
</dbReference>
<dbReference type="NCBIfam" id="TIGR02887">
    <property type="entry name" value="spore_ger_x_C"/>
    <property type="match status" value="1"/>
</dbReference>
<organism evidence="10 11">
    <name type="scientific">Candidatus Pristimantibacillus lignocellulolyticus</name>
    <dbReference type="NCBI Taxonomy" id="2994561"/>
    <lineage>
        <taxon>Bacteria</taxon>
        <taxon>Bacillati</taxon>
        <taxon>Bacillota</taxon>
        <taxon>Bacilli</taxon>
        <taxon>Bacillales</taxon>
        <taxon>Paenibacillaceae</taxon>
        <taxon>Candidatus Pristimantibacillus</taxon>
    </lineage>
</organism>
<evidence type="ECO:0000313" key="11">
    <source>
        <dbReference type="Proteomes" id="UP001056756"/>
    </source>
</evidence>
<protein>
    <submittedName>
        <fullName evidence="10">Ger(X)C family spore germination protein</fullName>
    </submittedName>
</protein>
<comment type="subcellular location">
    <subcellularLocation>
        <location evidence="1">Membrane</location>
        <topology evidence="1">Lipid-anchor</topology>
    </subcellularLocation>
</comment>
<dbReference type="InterPro" id="IPR057336">
    <property type="entry name" value="GerAC_N"/>
</dbReference>
<keyword evidence="5" id="KW-0472">Membrane</keyword>
<name>A0A9J6ZDE7_9BACL</name>
<dbReference type="AlphaFoldDB" id="A0A9J6ZDE7"/>
<evidence type="ECO:0000256" key="3">
    <source>
        <dbReference type="ARBA" id="ARBA00022544"/>
    </source>
</evidence>
<feature type="domain" description="Spore germination GerAC-like C-terminal" evidence="8">
    <location>
        <begin position="225"/>
        <end position="392"/>
    </location>
</feature>
<evidence type="ECO:0000313" key="10">
    <source>
        <dbReference type="EMBL" id="URN94052.1"/>
    </source>
</evidence>
<comment type="similarity">
    <text evidence="2">Belongs to the GerABKC lipoprotein family.</text>
</comment>
<sequence>MCNVSVITMKIVSIIILMVLVSGCWSSNEIEDLSLYLGLALDKGEISKHEEIMNEKGSDFPNKHLLTATVQIAPPQAVQSTNPSNSSKLYNNITQTGDSLIEILREFAIRQNRPVIAHHLKVVIISSELAKEQHLNEYIDFMLKDNDIRPNCLVFITTGKAAEPLSFNESGILPALYIKNLIDNHKRSSRIMTPITLNHLNTFLHSKQSFMLQNIISTDNEIKFSGSGIIKGTSGKWVGYLTEEDVSAINWITDNVKGGLIKSYNLHDEVITYEIKEAKSKIKSIVENGKISFKVTIKTEGRLIENWDVNTYASDPTYLKEAEKIFTDSLHKQLEEVLKKLQETYIVEVANFGKTLKQQHPAAWKKVSDQWDEEFSECNVDFDIKLEITDFGASTQ</sequence>
<reference evidence="10" key="1">
    <citation type="submission" date="2022-05" db="EMBL/GenBank/DDBJ databases">
        <title>Novel bacterial taxa in a minimal lignocellulolytic consortium and its capacity to transform plastics disclosed by genome-resolved metagenomics.</title>
        <authorList>
            <person name="Rodriguez C.A.D."/>
            <person name="Diaz-Garcia L."/>
            <person name="Herrera K."/>
            <person name="Tarazona N.A."/>
            <person name="Sproer C."/>
            <person name="Overmann J."/>
            <person name="Jimenez D.J."/>
        </authorList>
    </citation>
    <scope>NUCLEOTIDE SEQUENCE</scope>
    <source>
        <strain evidence="10">MAG5</strain>
    </source>
</reference>
<dbReference type="Pfam" id="PF25198">
    <property type="entry name" value="Spore_GerAC_N"/>
    <property type="match status" value="1"/>
</dbReference>
<dbReference type="KEGG" id="plig:NAG76_19855"/>
<evidence type="ECO:0000256" key="1">
    <source>
        <dbReference type="ARBA" id="ARBA00004635"/>
    </source>
</evidence>
<evidence type="ECO:0000256" key="4">
    <source>
        <dbReference type="ARBA" id="ARBA00022729"/>
    </source>
</evidence>
<dbReference type="Pfam" id="PF05504">
    <property type="entry name" value="Spore_GerAC"/>
    <property type="match status" value="1"/>
</dbReference>
<keyword evidence="6" id="KW-0564">Palmitate</keyword>
<evidence type="ECO:0000259" key="8">
    <source>
        <dbReference type="Pfam" id="PF05504"/>
    </source>
</evidence>
<accession>A0A9J6ZDE7</accession>
<dbReference type="GO" id="GO:0009847">
    <property type="term" value="P:spore germination"/>
    <property type="evidence" value="ECO:0007669"/>
    <property type="project" value="InterPro"/>
</dbReference>
<evidence type="ECO:0000256" key="7">
    <source>
        <dbReference type="ARBA" id="ARBA00023288"/>
    </source>
</evidence>
<evidence type="ECO:0000256" key="2">
    <source>
        <dbReference type="ARBA" id="ARBA00007886"/>
    </source>
</evidence>
<dbReference type="EMBL" id="CP097899">
    <property type="protein sequence ID" value="URN94052.1"/>
    <property type="molecule type" value="Genomic_DNA"/>
</dbReference>
<dbReference type="PANTHER" id="PTHR35789">
    <property type="entry name" value="SPORE GERMINATION PROTEIN B3"/>
    <property type="match status" value="1"/>
</dbReference>
<keyword evidence="3" id="KW-0309">Germination</keyword>
<dbReference type="Proteomes" id="UP001056756">
    <property type="component" value="Chromosome"/>
</dbReference>
<feature type="domain" description="Spore germination protein N-terminal" evidence="9">
    <location>
        <begin position="27"/>
        <end position="215"/>
    </location>
</feature>
<keyword evidence="4" id="KW-0732">Signal</keyword>
<dbReference type="InterPro" id="IPR008844">
    <property type="entry name" value="Spore_GerAC-like"/>
</dbReference>